<dbReference type="SMART" id="SM00304">
    <property type="entry name" value="HAMP"/>
    <property type="match status" value="1"/>
</dbReference>
<feature type="transmembrane region" description="Helical" evidence="5">
    <location>
        <begin position="40"/>
        <end position="63"/>
    </location>
</feature>
<dbReference type="SMART" id="SM00283">
    <property type="entry name" value="MA"/>
    <property type="match status" value="1"/>
</dbReference>
<evidence type="ECO:0000256" key="5">
    <source>
        <dbReference type="SAM" id="Phobius"/>
    </source>
</evidence>
<comment type="similarity">
    <text evidence="3">Belongs to the methyl-accepting chemotaxis (MCP) protein family.</text>
</comment>
<dbReference type="PANTHER" id="PTHR32089:SF112">
    <property type="entry name" value="LYSOZYME-LIKE PROTEIN-RELATED"/>
    <property type="match status" value="1"/>
</dbReference>
<dbReference type="HOGENOM" id="CLU_000445_107_27_6"/>
<dbReference type="GO" id="GO:0007165">
    <property type="term" value="P:signal transduction"/>
    <property type="evidence" value="ECO:0007669"/>
    <property type="project" value="UniProtKB-KW"/>
</dbReference>
<keyword evidence="2 4" id="KW-0807">Transducer</keyword>
<dbReference type="SUPFAM" id="SSF58104">
    <property type="entry name" value="Methyl-accepting chemotaxis protein (MCP) signaling domain"/>
    <property type="match status" value="1"/>
</dbReference>
<keyword evidence="5" id="KW-0812">Transmembrane</keyword>
<dbReference type="GO" id="GO:0004888">
    <property type="term" value="F:transmembrane signaling receptor activity"/>
    <property type="evidence" value="ECO:0007669"/>
    <property type="project" value="InterPro"/>
</dbReference>
<feature type="domain" description="HAMP" evidence="7">
    <location>
        <begin position="65"/>
        <end position="117"/>
    </location>
</feature>
<dbReference type="InterPro" id="IPR004090">
    <property type="entry name" value="Chemotax_Me-accpt_rcpt"/>
</dbReference>
<gene>
    <name evidence="8" type="ordered locus">Tgr7_0445</name>
</gene>
<proteinExistence type="inferred from homology"/>
<dbReference type="CDD" id="cd11386">
    <property type="entry name" value="MCP_signal"/>
    <property type="match status" value="1"/>
</dbReference>
<evidence type="ECO:0000313" key="9">
    <source>
        <dbReference type="Proteomes" id="UP000002383"/>
    </source>
</evidence>
<dbReference type="RefSeq" id="WP_012637032.1">
    <property type="nucleotide sequence ID" value="NC_011901.1"/>
</dbReference>
<dbReference type="AlphaFoldDB" id="B8GL25"/>
<organism evidence="8 9">
    <name type="scientific">Thioalkalivibrio sulfidiphilus (strain HL-EbGR7)</name>
    <dbReference type="NCBI Taxonomy" id="396588"/>
    <lineage>
        <taxon>Bacteria</taxon>
        <taxon>Pseudomonadati</taxon>
        <taxon>Pseudomonadota</taxon>
        <taxon>Gammaproteobacteria</taxon>
        <taxon>Chromatiales</taxon>
        <taxon>Ectothiorhodospiraceae</taxon>
        <taxon>Thioalkalivibrio</taxon>
    </lineage>
</organism>
<protein>
    <submittedName>
        <fullName evidence="8">Putative methyl-accepting chemotaxis sensory transducer</fullName>
    </submittedName>
</protein>
<evidence type="ECO:0000259" key="7">
    <source>
        <dbReference type="PROSITE" id="PS50885"/>
    </source>
</evidence>
<dbReference type="PRINTS" id="PR00260">
    <property type="entry name" value="CHEMTRNSDUCR"/>
</dbReference>
<dbReference type="GO" id="GO:0006935">
    <property type="term" value="P:chemotaxis"/>
    <property type="evidence" value="ECO:0007669"/>
    <property type="project" value="InterPro"/>
</dbReference>
<evidence type="ECO:0000256" key="4">
    <source>
        <dbReference type="PROSITE-ProRule" id="PRU00284"/>
    </source>
</evidence>
<name>B8GL25_THISH</name>
<dbReference type="Pfam" id="PF00015">
    <property type="entry name" value="MCPsignal"/>
    <property type="match status" value="1"/>
</dbReference>
<dbReference type="Pfam" id="PF00672">
    <property type="entry name" value="HAMP"/>
    <property type="match status" value="1"/>
</dbReference>
<dbReference type="OrthoDB" id="5620315at2"/>
<dbReference type="KEGG" id="tgr:Tgr7_0445"/>
<feature type="domain" description="Methyl-accepting transducer" evidence="6">
    <location>
        <begin position="122"/>
        <end position="358"/>
    </location>
</feature>
<dbReference type="PANTHER" id="PTHR32089">
    <property type="entry name" value="METHYL-ACCEPTING CHEMOTAXIS PROTEIN MCPB"/>
    <property type="match status" value="1"/>
</dbReference>
<dbReference type="eggNOG" id="COG0840">
    <property type="taxonomic scope" value="Bacteria"/>
</dbReference>
<dbReference type="CDD" id="cd06225">
    <property type="entry name" value="HAMP"/>
    <property type="match status" value="1"/>
</dbReference>
<dbReference type="PROSITE" id="PS50111">
    <property type="entry name" value="CHEMOTAXIS_TRANSDUC_2"/>
    <property type="match status" value="1"/>
</dbReference>
<dbReference type="InterPro" id="IPR003660">
    <property type="entry name" value="HAMP_dom"/>
</dbReference>
<keyword evidence="5" id="KW-0472">Membrane</keyword>
<dbReference type="STRING" id="396588.Tgr7_0445"/>
<evidence type="ECO:0000256" key="2">
    <source>
        <dbReference type="ARBA" id="ARBA00023224"/>
    </source>
</evidence>
<dbReference type="GO" id="GO:0016020">
    <property type="term" value="C:membrane"/>
    <property type="evidence" value="ECO:0007669"/>
    <property type="project" value="UniProtKB-SubCell"/>
</dbReference>
<evidence type="ECO:0000313" key="8">
    <source>
        <dbReference type="EMBL" id="ACL71543.1"/>
    </source>
</evidence>
<comment type="subcellular location">
    <subcellularLocation>
        <location evidence="1">Membrane</location>
    </subcellularLocation>
</comment>
<dbReference type="Proteomes" id="UP000002383">
    <property type="component" value="Chromosome"/>
</dbReference>
<accession>B8GL25</accession>
<evidence type="ECO:0000256" key="3">
    <source>
        <dbReference type="ARBA" id="ARBA00029447"/>
    </source>
</evidence>
<dbReference type="FunFam" id="1.10.287.950:FF:000001">
    <property type="entry name" value="Methyl-accepting chemotaxis sensory transducer"/>
    <property type="match status" value="1"/>
</dbReference>
<evidence type="ECO:0000259" key="6">
    <source>
        <dbReference type="PROSITE" id="PS50111"/>
    </source>
</evidence>
<sequence length="395" mass="42192" precursor="true">MFRKPSILRNLLLAFLGFGLVLGLLFPFFADLFVEWKPGMYGLFFAASIAAGLVMGGVNYLLVRVILLARLRRIAEVTHAISENDISLNCTMQSHDLIGELIDSFNRMAGNLRGMIRLISANSEQLAGSANRLVSIIGETGRDQGHQRDATTLVATAMNQMAATVREVAANTQGAAEAASTAAGEAQNGALTATEALGAIGNLNAGIQRAVGVIDKVRAENDRIRSVLDVIQGISEQTNLLALNAAIEAARAGEQGRGFAVVADEVRNLARRTQDSAREIQNMLSRLNDQVQAAVDVMGEANAKAAESEEKVEESAMALGEIAGAIKSIEQMNIQIATAAEQQTAVAEDINRNIIEINDAAERGVQSMHQAQESTGELNEVAGQLREIVGRFKLN</sequence>
<evidence type="ECO:0000256" key="1">
    <source>
        <dbReference type="ARBA" id="ARBA00004370"/>
    </source>
</evidence>
<reference evidence="8 9" key="1">
    <citation type="journal article" date="2011" name="Stand. Genomic Sci.">
        <title>Complete genome sequence of 'Thioalkalivibrio sulfidophilus' HL-EbGr7.</title>
        <authorList>
            <person name="Muyzer G."/>
            <person name="Sorokin D.Y."/>
            <person name="Mavromatis K."/>
            <person name="Lapidus A."/>
            <person name="Clum A."/>
            <person name="Ivanova N."/>
            <person name="Pati A."/>
            <person name="d'Haeseleer P."/>
            <person name="Woyke T."/>
            <person name="Kyrpides N.C."/>
        </authorList>
    </citation>
    <scope>NUCLEOTIDE SEQUENCE [LARGE SCALE GENOMIC DNA]</scope>
    <source>
        <strain evidence="8 9">HL-EbGR7</strain>
    </source>
</reference>
<dbReference type="Gene3D" id="1.10.287.950">
    <property type="entry name" value="Methyl-accepting chemotaxis protein"/>
    <property type="match status" value="1"/>
</dbReference>
<keyword evidence="9" id="KW-1185">Reference proteome</keyword>
<dbReference type="EMBL" id="CP001339">
    <property type="protein sequence ID" value="ACL71543.1"/>
    <property type="molecule type" value="Genomic_DNA"/>
</dbReference>
<dbReference type="InterPro" id="IPR004089">
    <property type="entry name" value="MCPsignal_dom"/>
</dbReference>
<dbReference type="PROSITE" id="PS50885">
    <property type="entry name" value="HAMP"/>
    <property type="match status" value="1"/>
</dbReference>
<keyword evidence="5" id="KW-1133">Transmembrane helix</keyword>